<dbReference type="Gene3D" id="3.40.190.150">
    <property type="entry name" value="Bordetella uptake gene, domain 1"/>
    <property type="match status" value="1"/>
</dbReference>
<sequence>MTTSRRITVMPGLPTMAEAGVPGFAVDPWFAMLAPRALPEAARAPLSALLSRLLADPAVAERLARIGAEPMNGDAAALAALLAQETSRWGAFVRRAGIQPE</sequence>
<dbReference type="PANTHER" id="PTHR42928:SF5">
    <property type="entry name" value="BLR1237 PROTEIN"/>
    <property type="match status" value="1"/>
</dbReference>
<comment type="similarity">
    <text evidence="1">Belongs to the UPF0065 (bug) family.</text>
</comment>
<evidence type="ECO:0000313" key="3">
    <source>
        <dbReference type="Proteomes" id="UP000680815"/>
    </source>
</evidence>
<dbReference type="RefSeq" id="WP_209352818.1">
    <property type="nucleotide sequence ID" value="NZ_JAGIYZ010000015.1"/>
</dbReference>
<organism evidence="2 3">
    <name type="scientific">Roseomonas nitratireducens</name>
    <dbReference type="NCBI Taxonomy" id="2820810"/>
    <lineage>
        <taxon>Bacteria</taxon>
        <taxon>Pseudomonadati</taxon>
        <taxon>Pseudomonadota</taxon>
        <taxon>Alphaproteobacteria</taxon>
        <taxon>Acetobacterales</taxon>
        <taxon>Roseomonadaceae</taxon>
        <taxon>Roseomonas</taxon>
    </lineage>
</organism>
<dbReference type="EMBL" id="JAGIYZ010000015">
    <property type="protein sequence ID" value="MBP0465430.1"/>
    <property type="molecule type" value="Genomic_DNA"/>
</dbReference>
<dbReference type="PANTHER" id="PTHR42928">
    <property type="entry name" value="TRICARBOXYLATE-BINDING PROTEIN"/>
    <property type="match status" value="1"/>
</dbReference>
<evidence type="ECO:0008006" key="4">
    <source>
        <dbReference type="Google" id="ProtNLM"/>
    </source>
</evidence>
<proteinExistence type="inferred from homology"/>
<evidence type="ECO:0000313" key="2">
    <source>
        <dbReference type="EMBL" id="MBP0465430.1"/>
    </source>
</evidence>
<dbReference type="InterPro" id="IPR005064">
    <property type="entry name" value="BUG"/>
</dbReference>
<dbReference type="InterPro" id="IPR042100">
    <property type="entry name" value="Bug_dom1"/>
</dbReference>
<dbReference type="Proteomes" id="UP000680815">
    <property type="component" value="Unassembled WGS sequence"/>
</dbReference>
<reference evidence="2 3" key="1">
    <citation type="submission" date="2021-03" db="EMBL/GenBank/DDBJ databases">
        <authorList>
            <person name="So Y."/>
        </authorList>
    </citation>
    <scope>NUCLEOTIDE SEQUENCE [LARGE SCALE GENOMIC DNA]</scope>
    <source>
        <strain evidence="2 3">PWR1</strain>
    </source>
</reference>
<dbReference type="Pfam" id="PF03401">
    <property type="entry name" value="TctC"/>
    <property type="match status" value="1"/>
</dbReference>
<gene>
    <name evidence="2" type="ORF">J5Y09_16005</name>
</gene>
<protein>
    <recommendedName>
        <fullName evidence="4">Tripartite tricarboxylate transporter family receptor</fullName>
    </recommendedName>
</protein>
<keyword evidence="3" id="KW-1185">Reference proteome</keyword>
<evidence type="ECO:0000256" key="1">
    <source>
        <dbReference type="ARBA" id="ARBA00006987"/>
    </source>
</evidence>
<name>A0ABS4AVP7_9PROT</name>
<comment type="caution">
    <text evidence="2">The sequence shown here is derived from an EMBL/GenBank/DDBJ whole genome shotgun (WGS) entry which is preliminary data.</text>
</comment>
<accession>A0ABS4AVP7</accession>